<gene>
    <name evidence="9" type="ORF">N656DRAFT_475922</name>
</gene>
<reference evidence="9" key="2">
    <citation type="submission" date="2023-05" db="EMBL/GenBank/DDBJ databases">
        <authorList>
            <consortium name="Lawrence Berkeley National Laboratory"/>
            <person name="Steindorff A."/>
            <person name="Hensen N."/>
            <person name="Bonometti L."/>
            <person name="Westerberg I."/>
            <person name="Brannstrom I.O."/>
            <person name="Guillou S."/>
            <person name="Cros-Aarteil S."/>
            <person name="Calhoun S."/>
            <person name="Haridas S."/>
            <person name="Kuo A."/>
            <person name="Mondo S."/>
            <person name="Pangilinan J."/>
            <person name="Riley R."/>
            <person name="Labutti K."/>
            <person name="Andreopoulos B."/>
            <person name="Lipzen A."/>
            <person name="Chen C."/>
            <person name="Yanf M."/>
            <person name="Daum C."/>
            <person name="Ng V."/>
            <person name="Clum A."/>
            <person name="Ohm R."/>
            <person name="Martin F."/>
            <person name="Silar P."/>
            <person name="Natvig D."/>
            <person name="Lalanne C."/>
            <person name="Gautier V."/>
            <person name="Ament-Velasquez S.L."/>
            <person name="Kruys A."/>
            <person name="Hutchinson M.I."/>
            <person name="Powell A.J."/>
            <person name="Barry K."/>
            <person name="Miller A.N."/>
            <person name="Grigoriev I.V."/>
            <person name="Debuchy R."/>
            <person name="Gladieux P."/>
            <person name="Thoren M.H."/>
            <person name="Johannesson H."/>
        </authorList>
    </citation>
    <scope>NUCLEOTIDE SEQUENCE</scope>
    <source>
        <strain evidence="9">CBS 508.74</strain>
    </source>
</reference>
<evidence type="ECO:0000256" key="6">
    <source>
        <dbReference type="ARBA" id="ARBA00023136"/>
    </source>
</evidence>
<feature type="compositionally biased region" description="Low complexity" evidence="7">
    <location>
        <begin position="177"/>
        <end position="188"/>
    </location>
</feature>
<feature type="region of interest" description="Disordered" evidence="7">
    <location>
        <begin position="119"/>
        <end position="139"/>
    </location>
</feature>
<keyword evidence="4" id="KW-0256">Endoplasmic reticulum</keyword>
<dbReference type="AlphaFoldDB" id="A0AAN6TIC6"/>
<dbReference type="PANTHER" id="PTHR15301">
    <property type="entry name" value="INSULIN-INDUCED GENE 1"/>
    <property type="match status" value="1"/>
</dbReference>
<keyword evidence="10" id="KW-1185">Reference proteome</keyword>
<sequence length="561" mass="58705">MDNEHPAGDGGELPQVNPSVSAVAPELEIVRPIPRRPFKLHFTSPTPPSEDDDDDDDNDMQRQTPNISASDLRFLDTSYRTTNHHHHHQGTDTPLSRATSFLNLTSSTLFGIYAPSFSSPSFSSNPTPSASSPRADHNNPGYYNILSDRVGGGEETSVRRRPGLDEKTYSVIRRRSSAAGSSSADAARFMPGGGGGGGGRTQQLTTTRTRGSMAMALVLRAGLLFLLGVGYGVLVTRTRLPAAGHEQGRQGQGLLLMMLKQQGGQGGDDRVAHDGYEWRYVPLALWGAAGVVLGGLLPWFDKIWERRAAAASPSSGRVNKAGRSGGDGVVYEDGESDDGGDGDGEIDVDPMATPTRPAPVAATSAETDWALVVRGIGAFVGIVFAIRKLPWASTMQVSLTLALTNPFLWYLIDRSKPGFLLSAAVGLAGSAAFLLLGLVNPDMLLMMVPSAAAAAGVLDMPGSSSSPGGSSSSWSLFASNRTGGGGTSGGYEAAAAAALGNGTTTTTLMAAMGRLASQETVETTIWMLSVLFCSCVCFGNIGRRLALNSSAAGRGRWGGVR</sequence>
<feature type="transmembrane region" description="Helical" evidence="8">
    <location>
        <begin position="392"/>
        <end position="412"/>
    </location>
</feature>
<evidence type="ECO:0000313" key="10">
    <source>
        <dbReference type="Proteomes" id="UP001302812"/>
    </source>
</evidence>
<keyword evidence="6 8" id="KW-0472">Membrane</keyword>
<organism evidence="9 10">
    <name type="scientific">Canariomyces notabilis</name>
    <dbReference type="NCBI Taxonomy" id="2074819"/>
    <lineage>
        <taxon>Eukaryota</taxon>
        <taxon>Fungi</taxon>
        <taxon>Dikarya</taxon>
        <taxon>Ascomycota</taxon>
        <taxon>Pezizomycotina</taxon>
        <taxon>Sordariomycetes</taxon>
        <taxon>Sordariomycetidae</taxon>
        <taxon>Sordariales</taxon>
        <taxon>Chaetomiaceae</taxon>
        <taxon>Canariomyces</taxon>
    </lineage>
</organism>
<dbReference type="PANTHER" id="PTHR15301:SF3">
    <property type="entry name" value="PROTEIN NSG1-RELATED"/>
    <property type="match status" value="1"/>
</dbReference>
<feature type="compositionally biased region" description="Acidic residues" evidence="7">
    <location>
        <begin position="330"/>
        <end position="348"/>
    </location>
</feature>
<feature type="compositionally biased region" description="Low complexity" evidence="7">
    <location>
        <begin position="119"/>
        <end position="133"/>
    </location>
</feature>
<keyword evidence="3 8" id="KW-0812">Transmembrane</keyword>
<feature type="region of interest" description="Disordered" evidence="7">
    <location>
        <begin position="1"/>
        <end position="20"/>
    </location>
</feature>
<proteinExistence type="inferred from homology"/>
<accession>A0AAN6TIC6</accession>
<dbReference type="Proteomes" id="UP001302812">
    <property type="component" value="Unassembled WGS sequence"/>
</dbReference>
<feature type="compositionally biased region" description="Gly residues" evidence="7">
    <location>
        <begin position="191"/>
        <end position="200"/>
    </location>
</feature>
<name>A0AAN6TIC6_9PEZI</name>
<evidence type="ECO:0000256" key="7">
    <source>
        <dbReference type="SAM" id="MobiDB-lite"/>
    </source>
</evidence>
<evidence type="ECO:0000256" key="4">
    <source>
        <dbReference type="ARBA" id="ARBA00022824"/>
    </source>
</evidence>
<dbReference type="Pfam" id="PF07281">
    <property type="entry name" value="INSIG"/>
    <property type="match status" value="1"/>
</dbReference>
<feature type="transmembrane region" description="Helical" evidence="8">
    <location>
        <begin position="217"/>
        <end position="234"/>
    </location>
</feature>
<feature type="transmembrane region" description="Helical" evidence="8">
    <location>
        <begin position="369"/>
        <end position="386"/>
    </location>
</feature>
<feature type="transmembrane region" description="Helical" evidence="8">
    <location>
        <begin position="419"/>
        <end position="439"/>
    </location>
</feature>
<dbReference type="GO" id="GO:0016126">
    <property type="term" value="P:sterol biosynthetic process"/>
    <property type="evidence" value="ECO:0007669"/>
    <property type="project" value="TreeGrafter"/>
</dbReference>
<keyword evidence="5 8" id="KW-1133">Transmembrane helix</keyword>
<evidence type="ECO:0000256" key="1">
    <source>
        <dbReference type="ARBA" id="ARBA00004477"/>
    </source>
</evidence>
<comment type="subcellular location">
    <subcellularLocation>
        <location evidence="1">Endoplasmic reticulum membrane</location>
        <topology evidence="1">Multi-pass membrane protein</topology>
    </subcellularLocation>
</comment>
<comment type="caution">
    <text evidence="9">The sequence shown here is derived from an EMBL/GenBank/DDBJ whole genome shotgun (WGS) entry which is preliminary data.</text>
</comment>
<dbReference type="InterPro" id="IPR025929">
    <property type="entry name" value="INSIG_fam"/>
</dbReference>
<evidence type="ECO:0000256" key="8">
    <source>
        <dbReference type="SAM" id="Phobius"/>
    </source>
</evidence>
<evidence type="ECO:0000256" key="5">
    <source>
        <dbReference type="ARBA" id="ARBA00022989"/>
    </source>
</evidence>
<protein>
    <submittedName>
        <fullName evidence="9">Uncharacterized protein</fullName>
    </submittedName>
</protein>
<feature type="region of interest" description="Disordered" evidence="7">
    <location>
        <begin position="314"/>
        <end position="359"/>
    </location>
</feature>
<dbReference type="RefSeq" id="XP_064672558.1">
    <property type="nucleotide sequence ID" value="XM_064809777.1"/>
</dbReference>
<feature type="transmembrane region" description="Helical" evidence="8">
    <location>
        <begin position="524"/>
        <end position="541"/>
    </location>
</feature>
<feature type="compositionally biased region" description="Acidic residues" evidence="7">
    <location>
        <begin position="49"/>
        <end position="58"/>
    </location>
</feature>
<evidence type="ECO:0000313" key="9">
    <source>
        <dbReference type="EMBL" id="KAK4114988.1"/>
    </source>
</evidence>
<dbReference type="GeneID" id="89933901"/>
<evidence type="ECO:0000256" key="2">
    <source>
        <dbReference type="ARBA" id="ARBA00007475"/>
    </source>
</evidence>
<feature type="region of interest" description="Disordered" evidence="7">
    <location>
        <begin position="28"/>
        <end position="73"/>
    </location>
</feature>
<dbReference type="EMBL" id="MU853335">
    <property type="protein sequence ID" value="KAK4114988.1"/>
    <property type="molecule type" value="Genomic_DNA"/>
</dbReference>
<comment type="similarity">
    <text evidence="2">Belongs to the INSIG family.</text>
</comment>
<feature type="transmembrane region" description="Helical" evidence="8">
    <location>
        <begin position="280"/>
        <end position="300"/>
    </location>
</feature>
<feature type="region of interest" description="Disordered" evidence="7">
    <location>
        <begin position="174"/>
        <end position="202"/>
    </location>
</feature>
<evidence type="ECO:0000256" key="3">
    <source>
        <dbReference type="ARBA" id="ARBA00022692"/>
    </source>
</evidence>
<reference evidence="9" key="1">
    <citation type="journal article" date="2023" name="Mol. Phylogenet. Evol.">
        <title>Genome-scale phylogeny and comparative genomics of the fungal order Sordariales.</title>
        <authorList>
            <person name="Hensen N."/>
            <person name="Bonometti L."/>
            <person name="Westerberg I."/>
            <person name="Brannstrom I.O."/>
            <person name="Guillou S."/>
            <person name="Cros-Aarteil S."/>
            <person name="Calhoun S."/>
            <person name="Haridas S."/>
            <person name="Kuo A."/>
            <person name="Mondo S."/>
            <person name="Pangilinan J."/>
            <person name="Riley R."/>
            <person name="LaButti K."/>
            <person name="Andreopoulos B."/>
            <person name="Lipzen A."/>
            <person name="Chen C."/>
            <person name="Yan M."/>
            <person name="Daum C."/>
            <person name="Ng V."/>
            <person name="Clum A."/>
            <person name="Steindorff A."/>
            <person name="Ohm R.A."/>
            <person name="Martin F."/>
            <person name="Silar P."/>
            <person name="Natvig D.O."/>
            <person name="Lalanne C."/>
            <person name="Gautier V."/>
            <person name="Ament-Velasquez S.L."/>
            <person name="Kruys A."/>
            <person name="Hutchinson M.I."/>
            <person name="Powell A.J."/>
            <person name="Barry K."/>
            <person name="Miller A.N."/>
            <person name="Grigoriev I.V."/>
            <person name="Debuchy R."/>
            <person name="Gladieux P."/>
            <person name="Hiltunen Thoren M."/>
            <person name="Johannesson H."/>
        </authorList>
    </citation>
    <scope>NUCLEOTIDE SEQUENCE</scope>
    <source>
        <strain evidence="9">CBS 508.74</strain>
    </source>
</reference>
<dbReference type="GO" id="GO:0005789">
    <property type="term" value="C:endoplasmic reticulum membrane"/>
    <property type="evidence" value="ECO:0007669"/>
    <property type="project" value="UniProtKB-SubCell"/>
</dbReference>